<evidence type="ECO:0000313" key="7">
    <source>
        <dbReference type="EMBL" id="CUS12043.1"/>
    </source>
</evidence>
<name>A0A292PZX9_9PEZI</name>
<feature type="compositionally biased region" description="Basic and acidic residues" evidence="6">
    <location>
        <begin position="211"/>
        <end position="220"/>
    </location>
</feature>
<protein>
    <submittedName>
        <fullName evidence="7">Uncharacterized protein</fullName>
    </submittedName>
</protein>
<accession>A0A292PZX9</accession>
<feature type="region of interest" description="Disordered" evidence="6">
    <location>
        <begin position="361"/>
        <end position="386"/>
    </location>
</feature>
<dbReference type="GO" id="GO:0005634">
    <property type="term" value="C:nucleus"/>
    <property type="evidence" value="ECO:0007669"/>
    <property type="project" value="UniProtKB-SubCell"/>
</dbReference>
<feature type="region of interest" description="Disordered" evidence="6">
    <location>
        <begin position="417"/>
        <end position="457"/>
    </location>
</feature>
<keyword evidence="4" id="KW-0804">Transcription</keyword>
<dbReference type="Pfam" id="PF10198">
    <property type="entry name" value="Ada3"/>
    <property type="match status" value="1"/>
</dbReference>
<dbReference type="AlphaFoldDB" id="A0A292PZX9"/>
<keyword evidence="5" id="KW-0539">Nucleus</keyword>
<feature type="compositionally biased region" description="Low complexity" evidence="6">
    <location>
        <begin position="417"/>
        <end position="427"/>
    </location>
</feature>
<evidence type="ECO:0000313" key="8">
    <source>
        <dbReference type="Proteomes" id="UP001412239"/>
    </source>
</evidence>
<evidence type="ECO:0000256" key="5">
    <source>
        <dbReference type="ARBA" id="ARBA00023242"/>
    </source>
</evidence>
<feature type="compositionally biased region" description="Basic and acidic residues" evidence="6">
    <location>
        <begin position="95"/>
        <end position="169"/>
    </location>
</feature>
<feature type="compositionally biased region" description="Polar residues" evidence="6">
    <location>
        <begin position="428"/>
        <end position="451"/>
    </location>
</feature>
<organism evidence="7 8">
    <name type="scientific">Tuber aestivum</name>
    <name type="common">summer truffle</name>
    <dbReference type="NCBI Taxonomy" id="59557"/>
    <lineage>
        <taxon>Eukaryota</taxon>
        <taxon>Fungi</taxon>
        <taxon>Dikarya</taxon>
        <taxon>Ascomycota</taxon>
        <taxon>Pezizomycotina</taxon>
        <taxon>Pezizomycetes</taxon>
        <taxon>Pezizales</taxon>
        <taxon>Tuberaceae</taxon>
        <taxon>Tuber</taxon>
    </lineage>
</organism>
<keyword evidence="3" id="KW-0805">Transcription regulation</keyword>
<dbReference type="PANTHER" id="PTHR13556">
    <property type="entry name" value="TRANSCRIPTIONAL ADAPTER 3-RELATED"/>
    <property type="match status" value="1"/>
</dbReference>
<gene>
    <name evidence="7" type="ORF">GSTUAT00003821001</name>
</gene>
<evidence type="ECO:0000256" key="4">
    <source>
        <dbReference type="ARBA" id="ARBA00023163"/>
    </source>
</evidence>
<comment type="subcellular location">
    <subcellularLocation>
        <location evidence="1">Nucleus</location>
    </subcellularLocation>
</comment>
<feature type="compositionally biased region" description="Polar residues" evidence="6">
    <location>
        <begin position="31"/>
        <end position="47"/>
    </location>
</feature>
<dbReference type="Proteomes" id="UP001412239">
    <property type="component" value="Unassembled WGS sequence"/>
</dbReference>
<keyword evidence="8" id="KW-1185">Reference proteome</keyword>
<dbReference type="PANTHER" id="PTHR13556:SF2">
    <property type="entry name" value="TRANSCRIPTIONAL ADAPTER 3"/>
    <property type="match status" value="1"/>
</dbReference>
<evidence type="ECO:0000256" key="6">
    <source>
        <dbReference type="SAM" id="MobiDB-lite"/>
    </source>
</evidence>
<dbReference type="GO" id="GO:0000124">
    <property type="term" value="C:SAGA complex"/>
    <property type="evidence" value="ECO:0007669"/>
    <property type="project" value="TreeGrafter"/>
</dbReference>
<feature type="compositionally biased region" description="Basic residues" evidence="6">
    <location>
        <begin position="1"/>
        <end position="12"/>
    </location>
</feature>
<reference evidence="7" key="1">
    <citation type="submission" date="2015-10" db="EMBL/GenBank/DDBJ databases">
        <authorList>
            <person name="Regsiter A."/>
            <person name="william w."/>
        </authorList>
    </citation>
    <scope>NUCLEOTIDE SEQUENCE</scope>
    <source>
        <strain evidence="7">Montdore</strain>
    </source>
</reference>
<dbReference type="GO" id="GO:0003713">
    <property type="term" value="F:transcription coactivator activity"/>
    <property type="evidence" value="ECO:0007669"/>
    <property type="project" value="TreeGrafter"/>
</dbReference>
<sequence length="649" mass="71522">MSGKGGKGKGKTRANGPGGAGNSQRRSRSRNTTPASTSAFSETTHLSSEPIPTVRANYEDILEKYTNGLTTDTSSIPTSGNLSSLKSDLLSLGKNAERRSKSCEKSLRELTSRVEVRKIEEKERQAQIEQEEKRKKAVEDEERKERDKLKAERDRKKKDKGERDSDSKRPPAVGAHQVTTQGPEAVVKGPQIFAARLPVEPFGDKIKKRKAESPPDERPTKSSTSPSRIRSSEEHQPVPAAPFSVLETLENDPTVYEIPAVTDESTYEEKASAYSVTRFPEVDLTDLGPGDPPDADFSNPKPFNQVAMNTFNTFIEPYFRPFSEEDLGFLRERGNRSTPYIIPALGVPYAEAWAAEDNGFPSPLASTNGPRNPNVPKGNPDNLTDDVLEKDDLLSCGPLLSRVIAAIIPEELNLDASMGDGDASSSSQTQANGEPTPQVVTASTMPESTQPGWKVPVGRSDYQTLEERIQREMAYIGLLGPNTEPDWKSREDDDVSARLRMLQAQLREQAALNGARKARIAEILKEVLAHQEYATILDDLDKQVKQNPSPPSPMKKSPNFFRVEQAYSKRTRNMKATKKKKVVPNGVGVAQARVGIGEAARTLMERRKKWMDAIGPVFEEGLTRLPKGSVFGGLEVLIEKEKEGVAEED</sequence>
<dbReference type="EMBL" id="LN891006">
    <property type="protein sequence ID" value="CUS12043.1"/>
    <property type="molecule type" value="Genomic_DNA"/>
</dbReference>
<feature type="region of interest" description="Disordered" evidence="6">
    <location>
        <begin position="1"/>
        <end position="52"/>
    </location>
</feature>
<comment type="similarity">
    <text evidence="2">Belongs to the NGG1 family.</text>
</comment>
<feature type="region of interest" description="Disordered" evidence="6">
    <location>
        <begin position="92"/>
        <end position="249"/>
    </location>
</feature>
<evidence type="ECO:0000256" key="3">
    <source>
        <dbReference type="ARBA" id="ARBA00023015"/>
    </source>
</evidence>
<dbReference type="InterPro" id="IPR019340">
    <property type="entry name" value="Histone_AcTrfase_su3"/>
</dbReference>
<dbReference type="GO" id="GO:0006357">
    <property type="term" value="P:regulation of transcription by RNA polymerase II"/>
    <property type="evidence" value="ECO:0007669"/>
    <property type="project" value="TreeGrafter"/>
</dbReference>
<evidence type="ECO:0000256" key="2">
    <source>
        <dbReference type="ARBA" id="ARBA00005330"/>
    </source>
</evidence>
<evidence type="ECO:0000256" key="1">
    <source>
        <dbReference type="ARBA" id="ARBA00004123"/>
    </source>
</evidence>
<proteinExistence type="inferred from homology"/>